<evidence type="ECO:0000256" key="3">
    <source>
        <dbReference type="SAM" id="Phobius"/>
    </source>
</evidence>
<dbReference type="Pfam" id="PF02755">
    <property type="entry name" value="RPEL"/>
    <property type="match status" value="1"/>
</dbReference>
<sequence>MASMTSAKDDLAKALSHRPDRDELIGRNILPSMLISLLYSSLMGYIIHRMSSCL</sequence>
<feature type="repeat" description="RPEL" evidence="2">
    <location>
        <begin position="9"/>
        <end position="34"/>
    </location>
</feature>
<dbReference type="AlphaFoldDB" id="A0A0C2XD47"/>
<proteinExistence type="predicted"/>
<keyword evidence="3" id="KW-0812">Transmembrane</keyword>
<protein>
    <submittedName>
        <fullName evidence="4">Uncharacterized protein</fullName>
    </submittedName>
</protein>
<keyword evidence="1" id="KW-0677">Repeat</keyword>
<evidence type="ECO:0000256" key="2">
    <source>
        <dbReference type="PROSITE-ProRule" id="PRU00401"/>
    </source>
</evidence>
<evidence type="ECO:0000313" key="5">
    <source>
        <dbReference type="Proteomes" id="UP000054097"/>
    </source>
</evidence>
<evidence type="ECO:0000313" key="4">
    <source>
        <dbReference type="EMBL" id="KIM27012.1"/>
    </source>
</evidence>
<gene>
    <name evidence="4" type="ORF">M408DRAFT_330361</name>
</gene>
<dbReference type="Gene3D" id="6.10.140.2130">
    <property type="match status" value="1"/>
</dbReference>
<dbReference type="InterPro" id="IPR004018">
    <property type="entry name" value="RPEL_repeat"/>
</dbReference>
<keyword evidence="5" id="KW-1185">Reference proteome</keyword>
<feature type="transmembrane region" description="Helical" evidence="3">
    <location>
        <begin position="29"/>
        <end position="47"/>
    </location>
</feature>
<keyword evidence="3" id="KW-1133">Transmembrane helix</keyword>
<accession>A0A0C2XD47</accession>
<dbReference type="Proteomes" id="UP000054097">
    <property type="component" value="Unassembled WGS sequence"/>
</dbReference>
<name>A0A0C2XD47_SERVB</name>
<reference evidence="4 5" key="1">
    <citation type="submission" date="2014-04" db="EMBL/GenBank/DDBJ databases">
        <authorList>
            <consortium name="DOE Joint Genome Institute"/>
            <person name="Kuo A."/>
            <person name="Zuccaro A."/>
            <person name="Kohler A."/>
            <person name="Nagy L.G."/>
            <person name="Floudas D."/>
            <person name="Copeland A."/>
            <person name="Barry K.W."/>
            <person name="Cichocki N."/>
            <person name="Veneault-Fourrey C."/>
            <person name="LaButti K."/>
            <person name="Lindquist E.A."/>
            <person name="Lipzen A."/>
            <person name="Lundell T."/>
            <person name="Morin E."/>
            <person name="Murat C."/>
            <person name="Sun H."/>
            <person name="Tunlid A."/>
            <person name="Henrissat B."/>
            <person name="Grigoriev I.V."/>
            <person name="Hibbett D.S."/>
            <person name="Martin F."/>
            <person name="Nordberg H.P."/>
            <person name="Cantor M.N."/>
            <person name="Hua S.X."/>
        </authorList>
    </citation>
    <scope>NUCLEOTIDE SEQUENCE [LARGE SCALE GENOMIC DNA]</scope>
    <source>
        <strain evidence="4 5">MAFF 305830</strain>
    </source>
</reference>
<evidence type="ECO:0000256" key="1">
    <source>
        <dbReference type="ARBA" id="ARBA00022737"/>
    </source>
</evidence>
<dbReference type="HOGENOM" id="CLU_3051889_0_0_1"/>
<keyword evidence="3" id="KW-0472">Membrane</keyword>
<dbReference type="PROSITE" id="PS51073">
    <property type="entry name" value="RPEL"/>
    <property type="match status" value="1"/>
</dbReference>
<reference evidence="5" key="2">
    <citation type="submission" date="2015-01" db="EMBL/GenBank/DDBJ databases">
        <title>Evolutionary Origins and Diversification of the Mycorrhizal Mutualists.</title>
        <authorList>
            <consortium name="DOE Joint Genome Institute"/>
            <consortium name="Mycorrhizal Genomics Consortium"/>
            <person name="Kohler A."/>
            <person name="Kuo A."/>
            <person name="Nagy L.G."/>
            <person name="Floudas D."/>
            <person name="Copeland A."/>
            <person name="Barry K.W."/>
            <person name="Cichocki N."/>
            <person name="Veneault-Fourrey C."/>
            <person name="LaButti K."/>
            <person name="Lindquist E.A."/>
            <person name="Lipzen A."/>
            <person name="Lundell T."/>
            <person name="Morin E."/>
            <person name="Murat C."/>
            <person name="Riley R."/>
            <person name="Ohm R."/>
            <person name="Sun H."/>
            <person name="Tunlid A."/>
            <person name="Henrissat B."/>
            <person name="Grigoriev I.V."/>
            <person name="Hibbett D.S."/>
            <person name="Martin F."/>
        </authorList>
    </citation>
    <scope>NUCLEOTIDE SEQUENCE [LARGE SCALE GENOMIC DNA]</scope>
    <source>
        <strain evidence="5">MAFF 305830</strain>
    </source>
</reference>
<organism evidence="4 5">
    <name type="scientific">Serendipita vermifera MAFF 305830</name>
    <dbReference type="NCBI Taxonomy" id="933852"/>
    <lineage>
        <taxon>Eukaryota</taxon>
        <taxon>Fungi</taxon>
        <taxon>Dikarya</taxon>
        <taxon>Basidiomycota</taxon>
        <taxon>Agaricomycotina</taxon>
        <taxon>Agaricomycetes</taxon>
        <taxon>Sebacinales</taxon>
        <taxon>Serendipitaceae</taxon>
        <taxon>Serendipita</taxon>
    </lineage>
</organism>
<dbReference type="EMBL" id="KN824302">
    <property type="protein sequence ID" value="KIM27012.1"/>
    <property type="molecule type" value="Genomic_DNA"/>
</dbReference>